<dbReference type="VEuPathDB" id="FungiDB:I7I53_06677"/>
<proteinExistence type="predicted"/>
<sequence>MGVEGFGFVGCVRGGMRSLLGISWGLMKCWIIRRNEKGWVRRLENAAGRLWILYWIVLGDRR</sequence>
<name>A0A8A1LCP0_AJEC8</name>
<dbReference type="Proteomes" id="UP000663419">
    <property type="component" value="Chromosome 2"/>
</dbReference>
<protein>
    <submittedName>
        <fullName evidence="1">Reticulon-4-interacting protein</fullName>
    </submittedName>
</protein>
<reference evidence="1" key="1">
    <citation type="submission" date="2021-01" db="EMBL/GenBank/DDBJ databases">
        <title>Chromosome-level genome assembly of a human fungal pathogen reveals clustering of transcriptionally co-regulated genes.</title>
        <authorList>
            <person name="Voorhies M."/>
            <person name="Cohen S."/>
            <person name="Shea T.P."/>
            <person name="Petrus S."/>
            <person name="Munoz J.F."/>
            <person name="Poplawski S."/>
            <person name="Goldman W.E."/>
            <person name="Michael T."/>
            <person name="Cuomo C.A."/>
            <person name="Sil A."/>
            <person name="Beyhan S."/>
        </authorList>
    </citation>
    <scope>NUCLEOTIDE SEQUENCE</scope>
    <source>
        <strain evidence="1">H88</strain>
    </source>
</reference>
<accession>A0A8A1LCP0</accession>
<gene>
    <name evidence="1" type="ORF">I7I53_06677</name>
</gene>
<dbReference type="EMBL" id="CP069103">
    <property type="protein sequence ID" value="QSS51370.1"/>
    <property type="molecule type" value="Genomic_DNA"/>
</dbReference>
<evidence type="ECO:0000313" key="1">
    <source>
        <dbReference type="EMBL" id="QSS51370.1"/>
    </source>
</evidence>
<organism evidence="1 2">
    <name type="scientific">Ajellomyces capsulatus (strain H88)</name>
    <name type="common">Darling's disease fungus</name>
    <name type="synonym">Histoplasma capsulatum</name>
    <dbReference type="NCBI Taxonomy" id="544711"/>
    <lineage>
        <taxon>Eukaryota</taxon>
        <taxon>Fungi</taxon>
        <taxon>Dikarya</taxon>
        <taxon>Ascomycota</taxon>
        <taxon>Pezizomycotina</taxon>
        <taxon>Eurotiomycetes</taxon>
        <taxon>Eurotiomycetidae</taxon>
        <taxon>Onygenales</taxon>
        <taxon>Ajellomycetaceae</taxon>
        <taxon>Histoplasma</taxon>
    </lineage>
</organism>
<evidence type="ECO:0000313" key="2">
    <source>
        <dbReference type="Proteomes" id="UP000663419"/>
    </source>
</evidence>
<dbReference type="AlphaFoldDB" id="A0A8A1LCP0"/>